<dbReference type="CDD" id="cd00090">
    <property type="entry name" value="HTH_ARSR"/>
    <property type="match status" value="1"/>
</dbReference>
<dbReference type="RefSeq" id="WP_045252294.1">
    <property type="nucleotide sequence ID" value="NZ_JYIT01000086.1"/>
</dbReference>
<protein>
    <submittedName>
        <fullName evidence="2">Helix-turn-helix domain protein</fullName>
    </submittedName>
</protein>
<feature type="domain" description="HTH arsR-type" evidence="1">
    <location>
        <begin position="22"/>
        <end position="120"/>
    </location>
</feature>
<dbReference type="Pfam" id="PF12840">
    <property type="entry name" value="HTH_20"/>
    <property type="match status" value="1"/>
</dbReference>
<dbReference type="SUPFAM" id="SSF46785">
    <property type="entry name" value="Winged helix' DNA-binding domain"/>
    <property type="match status" value="1"/>
</dbReference>
<dbReference type="Proteomes" id="UP000033448">
    <property type="component" value="Unassembled WGS sequence"/>
</dbReference>
<dbReference type="SMART" id="SM00418">
    <property type="entry name" value="HTH_ARSR"/>
    <property type="match status" value="1"/>
</dbReference>
<dbReference type="Gene3D" id="1.10.10.10">
    <property type="entry name" value="Winged helix-like DNA-binding domain superfamily/Winged helix DNA-binding domain"/>
    <property type="match status" value="1"/>
</dbReference>
<evidence type="ECO:0000259" key="1">
    <source>
        <dbReference type="SMART" id="SM00418"/>
    </source>
</evidence>
<name>A0A0F0K8S4_9MICO</name>
<accession>A0A0F0K8S4</accession>
<dbReference type="InterPro" id="IPR036388">
    <property type="entry name" value="WH-like_DNA-bd_sf"/>
</dbReference>
<sequence length="218" mass="24339">MTSNENPAQETATDEMRTLDASALKALAHPLRVRILDLLAERGPQTASSLAALIGESSGVTSYHLRALAARDLIREVAGRGTARERWWERPRGRMSFSGPNDEMTPSGRAAAQIVEDEFFRNRHQRLMDHLHRPQSEVPQEWRDAAHHMTTMLDMTAPQLQELAQQIDALVEAAVQRYRGQTGPGVRRVTVRADLFDLPDGRPEGAVALRTTETEELS</sequence>
<dbReference type="AlphaFoldDB" id="A0A0F0K8S4"/>
<proteinExistence type="predicted"/>
<dbReference type="InterPro" id="IPR036390">
    <property type="entry name" value="WH_DNA-bd_sf"/>
</dbReference>
<dbReference type="InterPro" id="IPR001845">
    <property type="entry name" value="HTH_ArsR_DNA-bd_dom"/>
</dbReference>
<comment type="caution">
    <text evidence="2">The sequence shown here is derived from an EMBL/GenBank/DDBJ whole genome shotgun (WGS) entry which is preliminary data.</text>
</comment>
<dbReference type="PATRIC" id="fig|582680.7.peg.3715"/>
<reference evidence="2 3" key="1">
    <citation type="submission" date="2015-02" db="EMBL/GenBank/DDBJ databases">
        <title>Draft genome sequences of ten Microbacterium spp. with emphasis on heavy metal contaminated environments.</title>
        <authorList>
            <person name="Corretto E."/>
        </authorList>
    </citation>
    <scope>NUCLEOTIDE SEQUENCE [LARGE SCALE GENOMIC DNA]</scope>
    <source>
        <strain evidence="2 3">DSM 23848</strain>
    </source>
</reference>
<gene>
    <name evidence="2" type="ORF">RL72_03658</name>
</gene>
<dbReference type="EMBL" id="JYIT01000086">
    <property type="protein sequence ID" value="KJL17412.1"/>
    <property type="molecule type" value="Genomic_DNA"/>
</dbReference>
<dbReference type="InterPro" id="IPR011991">
    <property type="entry name" value="ArsR-like_HTH"/>
</dbReference>
<evidence type="ECO:0000313" key="2">
    <source>
        <dbReference type="EMBL" id="KJL17412.1"/>
    </source>
</evidence>
<dbReference type="OrthoDB" id="7945987at2"/>
<evidence type="ECO:0000313" key="3">
    <source>
        <dbReference type="Proteomes" id="UP000033448"/>
    </source>
</evidence>
<keyword evidence="3" id="KW-1185">Reference proteome</keyword>
<dbReference type="GO" id="GO:0003700">
    <property type="term" value="F:DNA-binding transcription factor activity"/>
    <property type="evidence" value="ECO:0007669"/>
    <property type="project" value="InterPro"/>
</dbReference>
<organism evidence="2 3">
    <name type="scientific">Microbacterium azadirachtae</name>
    <dbReference type="NCBI Taxonomy" id="582680"/>
    <lineage>
        <taxon>Bacteria</taxon>
        <taxon>Bacillati</taxon>
        <taxon>Actinomycetota</taxon>
        <taxon>Actinomycetes</taxon>
        <taxon>Micrococcales</taxon>
        <taxon>Microbacteriaceae</taxon>
        <taxon>Microbacterium</taxon>
    </lineage>
</organism>